<evidence type="ECO:0000313" key="1">
    <source>
        <dbReference type="EMBL" id="PXF60789.1"/>
    </source>
</evidence>
<accession>A0AC61L2Z6</accession>
<dbReference type="Proteomes" id="UP000248329">
    <property type="component" value="Unassembled WGS sequence"/>
</dbReference>
<protein>
    <submittedName>
        <fullName evidence="1">Uncharacterized protein</fullName>
    </submittedName>
</protein>
<organism evidence="1 2">
    <name type="scientific">Candidatus Methanogaster sp</name>
    <dbReference type="NCBI Taxonomy" id="3386292"/>
    <lineage>
        <taxon>Archaea</taxon>
        <taxon>Methanobacteriati</taxon>
        <taxon>Methanobacteriota</taxon>
        <taxon>Stenosarchaea group</taxon>
        <taxon>Methanomicrobia</taxon>
        <taxon>Methanosarcinales</taxon>
        <taxon>ANME-2 cluster</taxon>
        <taxon>Candidatus Methanogasteraceae</taxon>
        <taxon>Candidatus Methanogaster</taxon>
    </lineage>
</organism>
<gene>
    <name evidence="1" type="ORF">C4B59_07295</name>
</gene>
<comment type="caution">
    <text evidence="1">The sequence shown here is derived from an EMBL/GenBank/DDBJ whole genome shotgun (WGS) entry which is preliminary data.</text>
</comment>
<proteinExistence type="predicted"/>
<reference evidence="1" key="1">
    <citation type="submission" date="2018-01" db="EMBL/GenBank/DDBJ databases">
        <authorList>
            <person name="Krukenberg V."/>
        </authorList>
    </citation>
    <scope>NUCLEOTIDE SEQUENCE</scope>
    <source>
        <strain evidence="1">E20ANME2</strain>
    </source>
</reference>
<dbReference type="EMBL" id="PQXF01000011">
    <property type="protein sequence ID" value="PXF60789.1"/>
    <property type="molecule type" value="Genomic_DNA"/>
</dbReference>
<name>A0AC61L2Z6_9EURY</name>
<evidence type="ECO:0000313" key="2">
    <source>
        <dbReference type="Proteomes" id="UP000248329"/>
    </source>
</evidence>
<sequence>MRCKKMAEFLRTNGISDNLEELIVNSKERLFLVSPYLQIADSLKKLIKVRDSQSIDLRIIYRKDTKINAEDTSFLQELNNVSIFVCENLHAKCYLNENTAIIASMNLYQYSQQNNREMGIKVEKEKEPDLYNDIFKEVMILLQISPQLEFPAEKSKKDAFTASKKVPKKINKRHQKKDMGFCIRCGNDLNFNPKKPLCYKCFKSWEKYSDPEYTEKFCHACGTEYSSTVAKPVCYACYKKLGK</sequence>